<evidence type="ECO:0000256" key="7">
    <source>
        <dbReference type="ARBA" id="ARBA00022679"/>
    </source>
</evidence>
<comment type="function">
    <text evidence="1">Catalyzes the phosphorylation of the beta-carboxyl group of aspartic acid with ATP to yield 4-phospho-L-aspartate, which is involved in the branched biosynthetic pathway leading to the biosynthesis of amino acids threonine, isoleucine and methionine.</text>
</comment>
<dbReference type="GO" id="GO:0009089">
    <property type="term" value="P:lysine biosynthetic process via diaminopimelate"/>
    <property type="evidence" value="ECO:0007669"/>
    <property type="project" value="UniProtKB-UniPathway"/>
</dbReference>
<feature type="domain" description="Aspartate/glutamate/uridylate kinase" evidence="17">
    <location>
        <begin position="1"/>
        <end position="229"/>
    </location>
</feature>
<sequence length="428" mass="46657">MLIVKKFGGTSVADKERILHVAGICAEEYHKGNDIVVVLSAMGKQTDVLLTQAEEINPNAPKREIDMLLTTGEQVSVALMAMALESMGVPAISFHAFQAGIYTTRAYGNARIERIDTARMEEALAQRKIVIVAGFQGISEEGDYTTLGRGGSDTTAVALAAVLKADVCEIYTDVDGVYTADPRLVPTAVKLKEITYDEMLELATLGAGVLHNRSVELAKRFGVEIIVKSSFQDIEGTRVCDWTGRKDVTGVLERGMISITQSLESTTMEEMLVSGVTADKNTARIQLKGIKETTKEMYKIFLKLSEQHIGADSVLMSPGSDNTTDISFTVPRDRLKETADTLKKYSEESTQTVEIGIEDNIAKVSAVGAGMMSNPSIAVSMFEALYEAGITIEMIYASELRITVLVNEEDTLKAIRAIHGRLIEKQLR</sequence>
<name>A0A7I8DJ06_9FIRM</name>
<dbReference type="PROSITE" id="PS00324">
    <property type="entry name" value="ASPARTOKINASE"/>
    <property type="match status" value="1"/>
</dbReference>
<reference evidence="19 20" key="2">
    <citation type="submission" date="2020-08" db="EMBL/GenBank/DDBJ databases">
        <authorList>
            <person name="Ueki A."/>
            <person name="Tonouchi A."/>
        </authorList>
    </citation>
    <scope>NUCLEOTIDE SEQUENCE [LARGE SCALE GENOMIC DNA]</scope>
    <source>
        <strain evidence="19 20">CTTW</strain>
    </source>
</reference>
<gene>
    <name evidence="19" type="ORF">bsdcttw_03850</name>
</gene>
<keyword evidence="12" id="KW-0457">Lysine biosynthesis</keyword>
<feature type="binding site" evidence="14">
    <location>
        <position position="183"/>
    </location>
    <ligand>
        <name>ATP</name>
        <dbReference type="ChEBI" id="CHEBI:30616"/>
    </ligand>
</feature>
<dbReference type="PANTHER" id="PTHR21499:SF3">
    <property type="entry name" value="ASPARTOKINASE"/>
    <property type="match status" value="1"/>
</dbReference>
<dbReference type="NCBIfam" id="NF005154">
    <property type="entry name" value="PRK06635.1-2"/>
    <property type="match status" value="1"/>
</dbReference>
<dbReference type="GO" id="GO:0005524">
    <property type="term" value="F:ATP binding"/>
    <property type="evidence" value="ECO:0007669"/>
    <property type="project" value="UniProtKB-KW"/>
</dbReference>
<dbReference type="SUPFAM" id="SSF53633">
    <property type="entry name" value="Carbamate kinase-like"/>
    <property type="match status" value="1"/>
</dbReference>
<evidence type="ECO:0000256" key="15">
    <source>
        <dbReference type="RuleBase" id="RU003448"/>
    </source>
</evidence>
<comment type="catalytic activity">
    <reaction evidence="13 15">
        <text>L-aspartate + ATP = 4-phospho-L-aspartate + ADP</text>
        <dbReference type="Rhea" id="RHEA:23776"/>
        <dbReference type="ChEBI" id="CHEBI:29991"/>
        <dbReference type="ChEBI" id="CHEBI:30616"/>
        <dbReference type="ChEBI" id="CHEBI:57535"/>
        <dbReference type="ChEBI" id="CHEBI:456216"/>
        <dbReference type="EC" id="2.7.2.4"/>
    </reaction>
</comment>
<comment type="pathway">
    <text evidence="3 16">Amino-acid biosynthesis; L-methionine biosynthesis via de novo pathway; L-homoserine from L-aspartate: step 1/3.</text>
</comment>
<feature type="domain" description="Aspartokinase ACT" evidence="18">
    <location>
        <begin position="364"/>
        <end position="420"/>
    </location>
</feature>
<dbReference type="Pfam" id="PF22468">
    <property type="entry name" value="ACT_9"/>
    <property type="match status" value="1"/>
</dbReference>
<comment type="similarity">
    <text evidence="5 15">Belongs to the aspartokinase family.</text>
</comment>
<evidence type="ECO:0000256" key="6">
    <source>
        <dbReference type="ARBA" id="ARBA00022605"/>
    </source>
</evidence>
<dbReference type="GO" id="GO:0009088">
    <property type="term" value="P:threonine biosynthetic process"/>
    <property type="evidence" value="ECO:0007669"/>
    <property type="project" value="UniProtKB-UniPathway"/>
</dbReference>
<dbReference type="Proteomes" id="UP000515703">
    <property type="component" value="Chromosome"/>
</dbReference>
<dbReference type="RefSeq" id="WP_185257781.1">
    <property type="nucleotide sequence ID" value="NZ_AP023368.1"/>
</dbReference>
<keyword evidence="9 15" id="KW-0418">Kinase</keyword>
<dbReference type="GO" id="GO:0009090">
    <property type="term" value="P:homoserine biosynthetic process"/>
    <property type="evidence" value="ECO:0007669"/>
    <property type="project" value="TreeGrafter"/>
</dbReference>
<evidence type="ECO:0000313" key="20">
    <source>
        <dbReference type="Proteomes" id="UP000515703"/>
    </source>
</evidence>
<evidence type="ECO:0000256" key="14">
    <source>
        <dbReference type="PIRSR" id="PIRSR000726-1"/>
    </source>
</evidence>
<dbReference type="CDD" id="cd04923">
    <property type="entry name" value="ACT_AK-LysC-DapG-like_2"/>
    <property type="match status" value="1"/>
</dbReference>
<feature type="binding site" evidence="14">
    <location>
        <begin position="6"/>
        <end position="9"/>
    </location>
    <ligand>
        <name>ATP</name>
        <dbReference type="ChEBI" id="CHEBI:30616"/>
    </ligand>
</feature>
<evidence type="ECO:0000256" key="11">
    <source>
        <dbReference type="ARBA" id="ARBA00022915"/>
    </source>
</evidence>
<dbReference type="NCBIfam" id="TIGR00657">
    <property type="entry name" value="asp_kinases"/>
    <property type="match status" value="1"/>
</dbReference>
<evidence type="ECO:0000256" key="8">
    <source>
        <dbReference type="ARBA" id="ARBA00022741"/>
    </source>
</evidence>
<dbReference type="UniPathway" id="UPA00050">
    <property type="reaction ID" value="UER00461"/>
</dbReference>
<feature type="binding site" evidence="14">
    <location>
        <begin position="172"/>
        <end position="173"/>
    </location>
    <ligand>
        <name>ATP</name>
        <dbReference type="ChEBI" id="CHEBI:30616"/>
    </ligand>
</feature>
<evidence type="ECO:0000256" key="9">
    <source>
        <dbReference type="ARBA" id="ARBA00022777"/>
    </source>
</evidence>
<evidence type="ECO:0000256" key="13">
    <source>
        <dbReference type="ARBA" id="ARBA00047872"/>
    </source>
</evidence>
<dbReference type="EC" id="2.7.2.4" evidence="15"/>
<keyword evidence="11" id="KW-0220">Diaminopimelate biosynthesis</keyword>
<protein>
    <recommendedName>
        <fullName evidence="15">Aspartokinase</fullName>
        <ecNumber evidence="15">2.7.2.4</ecNumber>
    </recommendedName>
</protein>
<feature type="binding site" evidence="14">
    <location>
        <position position="46"/>
    </location>
    <ligand>
        <name>substrate</name>
    </ligand>
</feature>
<feature type="binding site" evidence="14">
    <location>
        <position position="178"/>
    </location>
    <ligand>
        <name>ATP</name>
        <dbReference type="ChEBI" id="CHEBI:30616"/>
    </ligand>
</feature>
<evidence type="ECO:0000256" key="16">
    <source>
        <dbReference type="RuleBase" id="RU004249"/>
    </source>
</evidence>
<dbReference type="GO" id="GO:0019877">
    <property type="term" value="P:diaminopimelate biosynthetic process"/>
    <property type="evidence" value="ECO:0007669"/>
    <property type="project" value="UniProtKB-KW"/>
</dbReference>
<keyword evidence="6 16" id="KW-0028">Amino-acid biosynthesis</keyword>
<organism evidence="19 20">
    <name type="scientific">Anaerocolumna chitinilytica</name>
    <dbReference type="NCBI Taxonomy" id="1727145"/>
    <lineage>
        <taxon>Bacteria</taxon>
        <taxon>Bacillati</taxon>
        <taxon>Bacillota</taxon>
        <taxon>Clostridia</taxon>
        <taxon>Lachnospirales</taxon>
        <taxon>Lachnospiraceae</taxon>
        <taxon>Anaerocolumna</taxon>
    </lineage>
</organism>
<dbReference type="NCBIfam" id="NF005155">
    <property type="entry name" value="PRK06635.1-4"/>
    <property type="match status" value="1"/>
</dbReference>
<dbReference type="InterPro" id="IPR041740">
    <property type="entry name" value="AKii-LysC-BS"/>
</dbReference>
<keyword evidence="7 15" id="KW-0808">Transferase</keyword>
<evidence type="ECO:0000256" key="5">
    <source>
        <dbReference type="ARBA" id="ARBA00010122"/>
    </source>
</evidence>
<evidence type="ECO:0000313" key="19">
    <source>
        <dbReference type="EMBL" id="BCJ97344.1"/>
    </source>
</evidence>
<dbReference type="InterPro" id="IPR054352">
    <property type="entry name" value="ACT_Aspartokinase"/>
</dbReference>
<dbReference type="SUPFAM" id="SSF55021">
    <property type="entry name" value="ACT-like"/>
    <property type="match status" value="2"/>
</dbReference>
<reference evidence="19 20" key="1">
    <citation type="submission" date="2020-08" db="EMBL/GenBank/DDBJ databases">
        <title>Draft genome sequencing of an Anaerocolumna strain isolated from anoxic soil subjected to BSD treatment.</title>
        <authorList>
            <person name="Uek A."/>
            <person name="Tonouchi A."/>
        </authorList>
    </citation>
    <scope>NUCLEOTIDE SEQUENCE [LARGE SCALE GENOMIC DNA]</scope>
    <source>
        <strain evidence="19 20">CTTW</strain>
    </source>
</reference>
<keyword evidence="10 14" id="KW-0067">ATP-binding</keyword>
<keyword evidence="8 14" id="KW-0547">Nucleotide-binding</keyword>
<dbReference type="KEGG" id="acht:bsdcttw_03850"/>
<dbReference type="InterPro" id="IPR045865">
    <property type="entry name" value="ACT-like_dom_sf"/>
</dbReference>
<dbReference type="PIRSF" id="PIRSF000726">
    <property type="entry name" value="Asp_kin"/>
    <property type="match status" value="1"/>
</dbReference>
<comment type="pathway">
    <text evidence="2 16">Amino-acid biosynthesis; L-lysine biosynthesis via DAP pathway; (S)-tetrahydrodipicolinate from L-aspartate: step 1/4.</text>
</comment>
<dbReference type="GO" id="GO:0004072">
    <property type="term" value="F:aspartate kinase activity"/>
    <property type="evidence" value="ECO:0007669"/>
    <property type="project" value="UniProtKB-EC"/>
</dbReference>
<dbReference type="EMBL" id="AP023368">
    <property type="protein sequence ID" value="BCJ97344.1"/>
    <property type="molecule type" value="Genomic_DNA"/>
</dbReference>
<dbReference type="InterPro" id="IPR001048">
    <property type="entry name" value="Asp/Glu/Uridylate_kinase"/>
</dbReference>
<dbReference type="InterPro" id="IPR018042">
    <property type="entry name" value="Aspartate_kinase_CS"/>
</dbReference>
<dbReference type="PANTHER" id="PTHR21499">
    <property type="entry name" value="ASPARTATE KINASE"/>
    <property type="match status" value="1"/>
</dbReference>
<comment type="pathway">
    <text evidence="4 16">Amino-acid biosynthesis; L-threonine biosynthesis; L-threonine from L-aspartate: step 1/5.</text>
</comment>
<dbReference type="InterPro" id="IPR036393">
    <property type="entry name" value="AceGlu_kinase-like_sf"/>
</dbReference>
<dbReference type="CDD" id="cd04261">
    <property type="entry name" value="AAK_AKii-LysC-BS"/>
    <property type="match status" value="1"/>
</dbReference>
<evidence type="ECO:0000259" key="18">
    <source>
        <dbReference type="Pfam" id="PF22468"/>
    </source>
</evidence>
<evidence type="ECO:0000256" key="2">
    <source>
        <dbReference type="ARBA" id="ARBA00004766"/>
    </source>
</evidence>
<accession>A0A7I8DJ06</accession>
<dbReference type="UniPathway" id="UPA00051">
    <property type="reaction ID" value="UER00462"/>
</dbReference>
<evidence type="ECO:0000256" key="3">
    <source>
        <dbReference type="ARBA" id="ARBA00004986"/>
    </source>
</evidence>
<dbReference type="AlphaFoldDB" id="A0A7I8DJ06"/>
<evidence type="ECO:0000256" key="10">
    <source>
        <dbReference type="ARBA" id="ARBA00022840"/>
    </source>
</evidence>
<dbReference type="InterPro" id="IPR001341">
    <property type="entry name" value="Asp_kinase"/>
</dbReference>
<evidence type="ECO:0000259" key="17">
    <source>
        <dbReference type="Pfam" id="PF00696"/>
    </source>
</evidence>
<dbReference type="FunFam" id="3.40.1160.10:FF:000002">
    <property type="entry name" value="Aspartokinase"/>
    <property type="match status" value="1"/>
</dbReference>
<evidence type="ECO:0000256" key="12">
    <source>
        <dbReference type="ARBA" id="ARBA00023154"/>
    </source>
</evidence>
<dbReference type="Gene3D" id="3.40.1160.10">
    <property type="entry name" value="Acetylglutamate kinase-like"/>
    <property type="match status" value="1"/>
</dbReference>
<dbReference type="UniPathway" id="UPA00034">
    <property type="reaction ID" value="UER00015"/>
</dbReference>
<evidence type="ECO:0000256" key="1">
    <source>
        <dbReference type="ARBA" id="ARBA00003121"/>
    </source>
</evidence>
<proteinExistence type="inferred from homology"/>
<dbReference type="Pfam" id="PF00696">
    <property type="entry name" value="AA_kinase"/>
    <property type="match status" value="1"/>
</dbReference>
<keyword evidence="20" id="KW-1185">Reference proteome</keyword>
<dbReference type="InterPro" id="IPR005260">
    <property type="entry name" value="Asp_kin_monofn"/>
</dbReference>
<dbReference type="GO" id="GO:0005829">
    <property type="term" value="C:cytosol"/>
    <property type="evidence" value="ECO:0007669"/>
    <property type="project" value="TreeGrafter"/>
</dbReference>
<dbReference type="Gene3D" id="3.30.2130.10">
    <property type="entry name" value="VC0802-like"/>
    <property type="match status" value="1"/>
</dbReference>
<feature type="binding site" evidence="14">
    <location>
        <position position="73"/>
    </location>
    <ligand>
        <name>substrate</name>
    </ligand>
</feature>
<evidence type="ECO:0000256" key="4">
    <source>
        <dbReference type="ARBA" id="ARBA00005139"/>
    </source>
</evidence>